<dbReference type="Gene3D" id="1.25.40.510">
    <property type="entry name" value="GLE1-like"/>
    <property type="match status" value="1"/>
</dbReference>
<evidence type="ECO:0000256" key="2">
    <source>
        <dbReference type="ARBA" id="ARBA00011056"/>
    </source>
</evidence>
<dbReference type="HOGENOM" id="CLU_018821_0_0_1"/>
<evidence type="ECO:0000313" key="13">
    <source>
        <dbReference type="Proteomes" id="UP000039046"/>
    </source>
</evidence>
<dbReference type="GO" id="GO:0005543">
    <property type="term" value="F:phospholipid binding"/>
    <property type="evidence" value="ECO:0007669"/>
    <property type="project" value="TreeGrafter"/>
</dbReference>
<sequence>MSRSSPVRRSQSRASPERGYMSPFLYERRNHEASHLDALAAAQQEHERVRQAAIRVYELHELKEEHERIMQQERKEQERLKAEAKIAEEAKRLQELQAKSIPKPAPLPPAPEPAPKAAPKQTQSPERPAATNTLQLGSPFAPKKVEPTKVEDDSPLKPQSNGLFSTTPKGEPTSSLFKPALNQNTATPTSNAFAPKPVQTPAQLPPAAAPPKPQAPSAPAAPKDPLLDKYVQIHQELKKLRKELMAQSKVPGSPLKGQMGTFRREIRVSIGQLTAGKGANTQPISKITTALKAALEGQVPSPPIDVSAFVADNRQPEQGAANNEPTMPSLFIYLMNICAKGIISQFINECGANPKAADPIGVFAAHIFSHKEFQWRGKPLIDIMMAKFRVVCPVLFGLRGNDKTERGRLNLGWRKDGPSWITEQSHNDRMAGLGAGFASIALRDFSKSSKSNPYPPTHYWRALADIVNSPAGETSNTQYVVARAMIDGHENRFITFYGNAAVAALRFALMDFPKKAPEGSSAAGSLTALAEVLKTEVGLALA</sequence>
<keyword evidence="5" id="KW-0653">Protein transport</keyword>
<evidence type="ECO:0000256" key="8">
    <source>
        <dbReference type="ARBA" id="ARBA00023242"/>
    </source>
</evidence>
<dbReference type="Proteomes" id="UP000039046">
    <property type="component" value="Unassembled WGS sequence"/>
</dbReference>
<evidence type="ECO:0000256" key="11">
    <source>
        <dbReference type="SAM" id="MobiDB-lite"/>
    </source>
</evidence>
<keyword evidence="7" id="KW-0906">Nuclear pore complex</keyword>
<evidence type="ECO:0000256" key="7">
    <source>
        <dbReference type="ARBA" id="ARBA00023132"/>
    </source>
</evidence>
<dbReference type="GO" id="GO:0016973">
    <property type="term" value="P:poly(A)+ mRNA export from nucleus"/>
    <property type="evidence" value="ECO:0007669"/>
    <property type="project" value="InterPro"/>
</dbReference>
<evidence type="ECO:0000256" key="3">
    <source>
        <dbReference type="ARBA" id="ARBA00022448"/>
    </source>
</evidence>
<evidence type="ECO:0000256" key="10">
    <source>
        <dbReference type="ARBA" id="ARBA00029983"/>
    </source>
</evidence>
<dbReference type="InterPro" id="IPR012476">
    <property type="entry name" value="GLE1"/>
</dbReference>
<dbReference type="Pfam" id="PF07817">
    <property type="entry name" value="GLE1"/>
    <property type="match status" value="1"/>
</dbReference>
<evidence type="ECO:0000256" key="4">
    <source>
        <dbReference type="ARBA" id="ARBA00022816"/>
    </source>
</evidence>
<dbReference type="GO" id="GO:0044614">
    <property type="term" value="C:nuclear pore cytoplasmic filaments"/>
    <property type="evidence" value="ECO:0007669"/>
    <property type="project" value="TreeGrafter"/>
</dbReference>
<dbReference type="AlphaFoldDB" id="A0A0A1SRZ0"/>
<feature type="region of interest" description="Disordered" evidence="11">
    <location>
        <begin position="64"/>
        <end position="224"/>
    </location>
</feature>
<dbReference type="OrthoDB" id="420884at2759"/>
<feature type="compositionally biased region" description="Pro residues" evidence="11">
    <location>
        <begin position="103"/>
        <end position="116"/>
    </location>
</feature>
<dbReference type="GO" id="GO:0031369">
    <property type="term" value="F:translation initiation factor binding"/>
    <property type="evidence" value="ECO:0007669"/>
    <property type="project" value="TreeGrafter"/>
</dbReference>
<dbReference type="PANTHER" id="PTHR12960:SF0">
    <property type="entry name" value="MRNA EXPORT FACTOR GLE1"/>
    <property type="match status" value="1"/>
</dbReference>
<feature type="compositionally biased region" description="Polar residues" evidence="11">
    <location>
        <begin position="121"/>
        <end position="136"/>
    </location>
</feature>
<reference evidence="12 13" key="1">
    <citation type="journal article" date="2015" name="Genome Announc.">
        <title>Draft Genome Sequence and Gene Annotation of the Entomopathogenic Fungus Verticillium hemipterigenum.</title>
        <authorList>
            <person name="Horn F."/>
            <person name="Habel A."/>
            <person name="Scharf D.H."/>
            <person name="Dworschak J."/>
            <person name="Brakhage A.A."/>
            <person name="Guthke R."/>
            <person name="Hertweck C."/>
            <person name="Linde J."/>
        </authorList>
    </citation>
    <scope>NUCLEOTIDE SEQUENCE [LARGE SCALE GENOMIC DNA]</scope>
</reference>
<dbReference type="GO" id="GO:0000822">
    <property type="term" value="F:inositol hexakisphosphate binding"/>
    <property type="evidence" value="ECO:0007669"/>
    <property type="project" value="TreeGrafter"/>
</dbReference>
<dbReference type="EMBL" id="CDHN01000001">
    <property type="protein sequence ID" value="CEJ80861.1"/>
    <property type="molecule type" value="Genomic_DNA"/>
</dbReference>
<evidence type="ECO:0000256" key="5">
    <source>
        <dbReference type="ARBA" id="ARBA00022927"/>
    </source>
</evidence>
<comment type="subcellular location">
    <subcellularLocation>
        <location evidence="1">Nucleus</location>
        <location evidence="1">Nuclear pore complex</location>
    </subcellularLocation>
</comment>
<evidence type="ECO:0000256" key="6">
    <source>
        <dbReference type="ARBA" id="ARBA00023010"/>
    </source>
</evidence>
<dbReference type="InterPro" id="IPR038506">
    <property type="entry name" value="GLE1-like_sf"/>
</dbReference>
<keyword evidence="8" id="KW-0539">Nucleus</keyword>
<accession>A0A0A1SRZ0</accession>
<dbReference type="GO" id="GO:0015031">
    <property type="term" value="P:protein transport"/>
    <property type="evidence" value="ECO:0007669"/>
    <property type="project" value="UniProtKB-KW"/>
</dbReference>
<feature type="compositionally biased region" description="Pro residues" evidence="11">
    <location>
        <begin position="203"/>
        <end position="216"/>
    </location>
</feature>
<evidence type="ECO:0000256" key="9">
    <source>
        <dbReference type="ARBA" id="ARBA00026227"/>
    </source>
</evidence>
<evidence type="ECO:0000256" key="1">
    <source>
        <dbReference type="ARBA" id="ARBA00004567"/>
    </source>
</evidence>
<feature type="compositionally biased region" description="Basic and acidic residues" evidence="11">
    <location>
        <begin position="143"/>
        <end position="155"/>
    </location>
</feature>
<keyword evidence="6" id="KW-0811">Translocation</keyword>
<organism evidence="12 13">
    <name type="scientific">[Torrubiella] hemipterigena</name>
    <dbReference type="NCBI Taxonomy" id="1531966"/>
    <lineage>
        <taxon>Eukaryota</taxon>
        <taxon>Fungi</taxon>
        <taxon>Dikarya</taxon>
        <taxon>Ascomycota</taxon>
        <taxon>Pezizomycotina</taxon>
        <taxon>Sordariomycetes</taxon>
        <taxon>Hypocreomycetidae</taxon>
        <taxon>Hypocreales</taxon>
        <taxon>Clavicipitaceae</taxon>
        <taxon>Clavicipitaceae incertae sedis</taxon>
        <taxon>'Torrubiella' clade</taxon>
    </lineage>
</organism>
<comment type="similarity">
    <text evidence="2">Belongs to the GLE1 family.</text>
</comment>
<gene>
    <name evidence="12" type="ORF">VHEMI01020</name>
</gene>
<dbReference type="STRING" id="1531966.A0A0A1SRZ0"/>
<keyword evidence="4" id="KW-0509">mRNA transport</keyword>
<feature type="compositionally biased region" description="Low complexity" evidence="11">
    <location>
        <begin position="1"/>
        <end position="14"/>
    </location>
</feature>
<keyword evidence="13" id="KW-1185">Reference proteome</keyword>
<feature type="region of interest" description="Disordered" evidence="11">
    <location>
        <begin position="1"/>
        <end position="21"/>
    </location>
</feature>
<feature type="compositionally biased region" description="Basic and acidic residues" evidence="11">
    <location>
        <begin position="64"/>
        <end position="94"/>
    </location>
</feature>
<protein>
    <recommendedName>
        <fullName evidence="9">mRNA export factor GLE1</fullName>
    </recommendedName>
    <alternativeName>
        <fullName evidence="10">Nucleoporin GLE1</fullName>
    </alternativeName>
</protein>
<feature type="compositionally biased region" description="Polar residues" evidence="11">
    <location>
        <begin position="157"/>
        <end position="192"/>
    </location>
</feature>
<evidence type="ECO:0000313" key="12">
    <source>
        <dbReference type="EMBL" id="CEJ80861.1"/>
    </source>
</evidence>
<dbReference type="PANTHER" id="PTHR12960">
    <property type="entry name" value="GLE-1-RELATED"/>
    <property type="match status" value="1"/>
</dbReference>
<name>A0A0A1SRZ0_9HYPO</name>
<dbReference type="GO" id="GO:0005737">
    <property type="term" value="C:cytoplasm"/>
    <property type="evidence" value="ECO:0007669"/>
    <property type="project" value="TreeGrafter"/>
</dbReference>
<proteinExistence type="inferred from homology"/>
<keyword evidence="3" id="KW-0813">Transport</keyword>